<feature type="signal peptide" evidence="3">
    <location>
        <begin position="1"/>
        <end position="19"/>
    </location>
</feature>
<dbReference type="RefSeq" id="XP_038812177.1">
    <property type="nucleotide sequence ID" value="XM_038951704.1"/>
</dbReference>
<feature type="compositionally biased region" description="Polar residues" evidence="1">
    <location>
        <begin position="953"/>
        <end position="977"/>
    </location>
</feature>
<feature type="compositionally biased region" description="Polar residues" evidence="1">
    <location>
        <begin position="832"/>
        <end position="847"/>
    </location>
</feature>
<evidence type="ECO:0000256" key="1">
    <source>
        <dbReference type="SAM" id="MobiDB-lite"/>
    </source>
</evidence>
<feature type="region of interest" description="Disordered" evidence="1">
    <location>
        <begin position="686"/>
        <end position="715"/>
    </location>
</feature>
<feature type="compositionally biased region" description="Low complexity" evidence="1">
    <location>
        <begin position="1127"/>
        <end position="1144"/>
    </location>
</feature>
<dbReference type="EMBL" id="RCSX01000007">
    <property type="protein sequence ID" value="KAF7932785.1"/>
    <property type="molecule type" value="Genomic_DNA"/>
</dbReference>
<feature type="region of interest" description="Disordered" evidence="1">
    <location>
        <begin position="423"/>
        <end position="443"/>
    </location>
</feature>
<gene>
    <name evidence="5" type="ORF">EAE98_004084</name>
</gene>
<name>A0ABQ7ISL1_9HELO</name>
<proteinExistence type="predicted"/>
<dbReference type="SMART" id="SM00736">
    <property type="entry name" value="CADG"/>
    <property type="match status" value="3"/>
</dbReference>
<keyword evidence="3" id="KW-0732">Signal</keyword>
<feature type="transmembrane region" description="Helical" evidence="2">
    <location>
        <begin position="455"/>
        <end position="477"/>
    </location>
</feature>
<keyword evidence="6" id="KW-1185">Reference proteome</keyword>
<feature type="region of interest" description="Disordered" evidence="1">
    <location>
        <begin position="545"/>
        <end position="595"/>
    </location>
</feature>
<comment type="caution">
    <text evidence="5">The sequence shown here is derived from an EMBL/GenBank/DDBJ whole genome shotgun (WGS) entry which is preliminary data.</text>
</comment>
<keyword evidence="2" id="KW-1133">Transmembrane helix</keyword>
<evidence type="ECO:0000256" key="2">
    <source>
        <dbReference type="SAM" id="Phobius"/>
    </source>
</evidence>
<evidence type="ECO:0000313" key="6">
    <source>
        <dbReference type="Proteomes" id="UP000783213"/>
    </source>
</evidence>
<accession>A0ABQ7ISL1</accession>
<dbReference type="Gene3D" id="2.60.40.10">
    <property type="entry name" value="Immunoglobulins"/>
    <property type="match status" value="4"/>
</dbReference>
<feature type="compositionally biased region" description="Polar residues" evidence="1">
    <location>
        <begin position="565"/>
        <end position="595"/>
    </location>
</feature>
<dbReference type="InterPro" id="IPR013783">
    <property type="entry name" value="Ig-like_fold"/>
</dbReference>
<feature type="domain" description="Dystroglycan-type cadherin-like" evidence="4">
    <location>
        <begin position="141"/>
        <end position="239"/>
    </location>
</feature>
<feature type="compositionally biased region" description="Low complexity" evidence="1">
    <location>
        <begin position="423"/>
        <end position="442"/>
    </location>
</feature>
<feature type="region of interest" description="Disordered" evidence="1">
    <location>
        <begin position="829"/>
        <end position="862"/>
    </location>
</feature>
<reference evidence="5 6" key="1">
    <citation type="journal article" date="2020" name="Genome Biol. Evol.">
        <title>Comparative genomics of Sclerotiniaceae.</title>
        <authorList>
            <person name="Valero Jimenez C.A."/>
            <person name="Steentjes M."/>
            <person name="Scholten O.E."/>
            <person name="Van Kan J.A.L."/>
        </authorList>
    </citation>
    <scope>NUCLEOTIDE SEQUENCE [LARGE SCALE GENOMIC DNA]</scope>
    <source>
        <strain evidence="5 6">B1</strain>
    </source>
</reference>
<evidence type="ECO:0000259" key="4">
    <source>
        <dbReference type="SMART" id="SM00736"/>
    </source>
</evidence>
<feature type="compositionally biased region" description="Low complexity" evidence="1">
    <location>
        <begin position="1038"/>
        <end position="1053"/>
    </location>
</feature>
<keyword evidence="2" id="KW-0472">Membrane</keyword>
<feature type="domain" description="Dystroglycan-type cadherin-like" evidence="4">
    <location>
        <begin position="22"/>
        <end position="120"/>
    </location>
</feature>
<feature type="compositionally biased region" description="Basic and acidic residues" evidence="1">
    <location>
        <begin position="981"/>
        <end position="995"/>
    </location>
</feature>
<feature type="region of interest" description="Disordered" evidence="1">
    <location>
        <begin position="953"/>
        <end position="1080"/>
    </location>
</feature>
<dbReference type="InterPro" id="IPR015919">
    <property type="entry name" value="Cadherin-like_sf"/>
</dbReference>
<feature type="region of interest" description="Disordered" evidence="1">
    <location>
        <begin position="1121"/>
        <end position="1230"/>
    </location>
</feature>
<keyword evidence="2" id="KW-0812">Transmembrane</keyword>
<protein>
    <recommendedName>
        <fullName evidence="4">Dystroglycan-type cadherin-like domain-containing protein</fullName>
    </recommendedName>
</protein>
<dbReference type="Proteomes" id="UP000783213">
    <property type="component" value="Unassembled WGS sequence"/>
</dbReference>
<organism evidence="5 6">
    <name type="scientific">Botrytis deweyae</name>
    <dbReference type="NCBI Taxonomy" id="2478750"/>
    <lineage>
        <taxon>Eukaryota</taxon>
        <taxon>Fungi</taxon>
        <taxon>Dikarya</taxon>
        <taxon>Ascomycota</taxon>
        <taxon>Pezizomycotina</taxon>
        <taxon>Leotiomycetes</taxon>
        <taxon>Helotiales</taxon>
        <taxon>Sclerotiniaceae</taxon>
        <taxon>Botrytis</taxon>
    </lineage>
</organism>
<evidence type="ECO:0000256" key="3">
    <source>
        <dbReference type="SAM" id="SignalP"/>
    </source>
</evidence>
<dbReference type="Pfam" id="PF05345">
    <property type="entry name" value="He_PIG"/>
    <property type="match status" value="4"/>
</dbReference>
<dbReference type="InterPro" id="IPR006644">
    <property type="entry name" value="Cadg"/>
</dbReference>
<dbReference type="GeneID" id="62230858"/>
<feature type="chain" id="PRO_5045555395" description="Dystroglycan-type cadherin-like domain-containing protein" evidence="3">
    <location>
        <begin position="20"/>
        <end position="1230"/>
    </location>
</feature>
<dbReference type="SUPFAM" id="SSF49313">
    <property type="entry name" value="Cadherin-like"/>
    <property type="match status" value="4"/>
</dbReference>
<sequence>MALRITLSGVAIFGAVVDAIPSIAYPINSQFPPIARVSIPYSYTFPQSTFTSTSPLSYSLADSPQWLSIDSTSRTLSGIPSSSDTGTGTVTEVIFGVIASDSSGSVTSNTTLVVSKNSPPTIKISAQSQLASEGPFSAPSTLLYHPSSSFEISFDPATFSSPSGTALKYYALTVDDTPLPSWVLFDENTLTFSGQTPEYASLIQPPQTFGVQLIASDVSGYSGASIPFNIRVGVHLLAFSTVNSVVNATPGVEVNYTGLQNSLQLDGQPANASSIVSVTAQTPEWLDFDNTTLSLIGTPPSDAISYNVSVQAVDIYGDQVNTVVLIKIATALFVGPIKDVNASIGSKFSFSLGAYIGNNYDTTLTAQVSPPTDWIYFDAHSFKISGKVPTSAKPSNINITLTATSKTSRRSSSESFNLAIQASDGSSSTAGPPASGTSATSGVNSPASGHLSKGVIAAIVVPVLIVFIALILCLFYYRRKRSSSSLRSGGPSKEDISGPIRSTSSIERAYSAKKIAPLQLDTSGFSIDASSSVYTSTTPNIVVHDNRKSLRRSQTLAPKSKFRESQSFGSRARANSENALSKTPNRSTWRNTQETDYTLDSARTNSTNMLQRNYSNYSRKGHTRRSQYVVGNDPRLRNSEMSQLGNQTLFGTNPSDGTILNLTDSNFSTSPLDDFSVLSGDWSKATRAPLAPRQNKQSQNNERKGAHRKSTTRNLNFALAEGVDKRLSGLGHGARESISSFDILNSPGRRGSIGHGQHPSLARNSRTWKTVHTLDTDVDKHRSATSVYSTTSTDLLKFGHATVSPSGGNGMLSIKPVPKSPRAPAPIWESETGGNSRMSYSSINTRPVSRRGGASPFFSGGGMASVRRKARRSYADSPTVPEEVHVGDEVQAASAGINNDSLGITYPNGYSSAKEGTRQLRSYIQATFSKSRLKGSDSLVSLDSRFESVSPSMQELQIRQEQVPNSGNISESQSRHTQLLEIDRRERERERERGTRQQTTETENGSDILPSEFSAGSWESMGESTDVDSQPNFIRHGTTTTIPQIPQLPPLGGSTSGSGIGGASATGNTSRGRSSTLAIPHFSPFLSNPYTPDLGESADSIWNEQNQNPALRRSTEADLKGDGYYTSASHPHSTSHSHSNSNSHSHSHSHSLSQNKNPEQTPHEAREESPTMGNLIVGPNARMVKGAGRRPVSVDARENKRIGSTKARIGRQGEGDGVGMGSEGDFSAYI</sequence>
<evidence type="ECO:0000313" key="5">
    <source>
        <dbReference type="EMBL" id="KAF7932785.1"/>
    </source>
</evidence>
<feature type="compositionally biased region" description="Gly residues" evidence="1">
    <location>
        <begin position="1054"/>
        <end position="1064"/>
    </location>
</feature>
<feature type="domain" description="Dystroglycan-type cadherin-like" evidence="4">
    <location>
        <begin position="332"/>
        <end position="427"/>
    </location>
</feature>